<feature type="region of interest" description="Disordered" evidence="3">
    <location>
        <begin position="280"/>
        <end position="307"/>
    </location>
</feature>
<accession>A0ABV0K939</accession>
<dbReference type="PANTHER" id="PTHR45641:SF19">
    <property type="entry name" value="NEPHROCYSTIN-3"/>
    <property type="match status" value="1"/>
</dbReference>
<dbReference type="InterPro" id="IPR011990">
    <property type="entry name" value="TPR-like_helical_dom_sf"/>
</dbReference>
<dbReference type="PANTHER" id="PTHR45641">
    <property type="entry name" value="TETRATRICOPEPTIDE REPEAT PROTEIN (AFU_ORTHOLOGUE AFUA_6G03870)"/>
    <property type="match status" value="1"/>
</dbReference>
<keyword evidence="5" id="KW-1185">Reference proteome</keyword>
<evidence type="ECO:0000256" key="2">
    <source>
        <dbReference type="ARBA" id="ARBA00022803"/>
    </source>
</evidence>
<dbReference type="Pfam" id="PF13424">
    <property type="entry name" value="TPR_12"/>
    <property type="match status" value="1"/>
</dbReference>
<evidence type="ECO:0000256" key="3">
    <source>
        <dbReference type="SAM" id="MobiDB-lite"/>
    </source>
</evidence>
<evidence type="ECO:0000256" key="1">
    <source>
        <dbReference type="ARBA" id="ARBA00022737"/>
    </source>
</evidence>
<keyword evidence="2" id="KW-0802">TPR repeat</keyword>
<proteinExistence type="predicted"/>
<gene>
    <name evidence="4" type="ORF">NC992_19930</name>
</gene>
<dbReference type="Proteomes" id="UP001482513">
    <property type="component" value="Unassembled WGS sequence"/>
</dbReference>
<reference evidence="4 5" key="1">
    <citation type="submission" date="2022-04" db="EMBL/GenBank/DDBJ databases">
        <title>Positive selection, recombination, and allopatry shape intraspecific diversity of widespread and dominant cyanobacteria.</title>
        <authorList>
            <person name="Wei J."/>
            <person name="Shu W."/>
            <person name="Hu C."/>
        </authorList>
    </citation>
    <scope>NUCLEOTIDE SEQUENCE [LARGE SCALE GENOMIC DNA]</scope>
    <source>
        <strain evidence="4 5">DQ-A4</strain>
    </source>
</reference>
<dbReference type="EMBL" id="JAMPKX010000010">
    <property type="protein sequence ID" value="MEP0949159.1"/>
    <property type="molecule type" value="Genomic_DNA"/>
</dbReference>
<evidence type="ECO:0000313" key="5">
    <source>
        <dbReference type="Proteomes" id="UP001482513"/>
    </source>
</evidence>
<dbReference type="RefSeq" id="WP_190694225.1">
    <property type="nucleotide sequence ID" value="NZ_JAMPKX010000010.1"/>
</dbReference>
<dbReference type="SUPFAM" id="SSF48452">
    <property type="entry name" value="TPR-like"/>
    <property type="match status" value="2"/>
</dbReference>
<name>A0ABV0K939_9CYAN</name>
<keyword evidence="1" id="KW-0677">Repeat</keyword>
<organism evidence="4 5">
    <name type="scientific">Leptolyngbya subtilissima DQ-A4</name>
    <dbReference type="NCBI Taxonomy" id="2933933"/>
    <lineage>
        <taxon>Bacteria</taxon>
        <taxon>Bacillati</taxon>
        <taxon>Cyanobacteriota</taxon>
        <taxon>Cyanophyceae</taxon>
        <taxon>Leptolyngbyales</taxon>
        <taxon>Leptolyngbyaceae</taxon>
        <taxon>Leptolyngbya group</taxon>
        <taxon>Leptolyngbya</taxon>
    </lineage>
</organism>
<dbReference type="Gene3D" id="1.25.40.10">
    <property type="entry name" value="Tetratricopeptide repeat domain"/>
    <property type="match status" value="1"/>
</dbReference>
<sequence>MLSPRFAIAYLTQSRPVILMQTFPVVQTIEQRYHLSWLRSVPALLETGKTQSALGQLYCQLGEWDRAAGAYLRSLNAFSHAEDAVSLGHTLTHLSVVFAQRQQYRWAYDYAAQAVQHLHNTADDAGYAAALHTLGMGLYYRRRYRLALRTLEKALALRHELGDELGEAITLGCMGRVYAVRGEHWCALSCYEAALDGYRQHQHQLEGNSYEIMIRRRIARLASGAGHTDLAIAHFEAALMLCQKCDRALAAEILTDLASLHEGLRQNEIALRYHQQARQLQQSAKPKASENDAPTPISLQPTEEGYY</sequence>
<dbReference type="InterPro" id="IPR019734">
    <property type="entry name" value="TPR_rpt"/>
</dbReference>
<comment type="caution">
    <text evidence="4">The sequence shown here is derived from an EMBL/GenBank/DDBJ whole genome shotgun (WGS) entry which is preliminary data.</text>
</comment>
<protein>
    <submittedName>
        <fullName evidence="4">Tetratricopeptide repeat protein</fullName>
    </submittedName>
</protein>
<evidence type="ECO:0000313" key="4">
    <source>
        <dbReference type="EMBL" id="MEP0949159.1"/>
    </source>
</evidence>
<dbReference type="SMART" id="SM00028">
    <property type="entry name" value="TPR"/>
    <property type="match status" value="5"/>
</dbReference>